<evidence type="ECO:0000313" key="1">
    <source>
        <dbReference type="EMBL" id="QHT99699.1"/>
    </source>
</evidence>
<protein>
    <submittedName>
        <fullName evidence="1">Uncharacterized protein</fullName>
    </submittedName>
</protein>
<name>A0A6C0J4B7_9ZZZZ</name>
<accession>A0A6C0J4B7</accession>
<proteinExistence type="predicted"/>
<reference evidence="1" key="1">
    <citation type="journal article" date="2020" name="Nature">
        <title>Giant virus diversity and host interactions through global metagenomics.</title>
        <authorList>
            <person name="Schulz F."/>
            <person name="Roux S."/>
            <person name="Paez-Espino D."/>
            <person name="Jungbluth S."/>
            <person name="Walsh D.A."/>
            <person name="Denef V.J."/>
            <person name="McMahon K.D."/>
            <person name="Konstantinidis K.T."/>
            <person name="Eloe-Fadrosh E.A."/>
            <person name="Kyrpides N.C."/>
            <person name="Woyke T."/>
        </authorList>
    </citation>
    <scope>NUCLEOTIDE SEQUENCE</scope>
    <source>
        <strain evidence="1">GVMAG-M-3300025727-45</strain>
    </source>
</reference>
<organism evidence="1">
    <name type="scientific">viral metagenome</name>
    <dbReference type="NCBI Taxonomy" id="1070528"/>
    <lineage>
        <taxon>unclassified sequences</taxon>
        <taxon>metagenomes</taxon>
        <taxon>organismal metagenomes</taxon>
    </lineage>
</organism>
<dbReference type="AlphaFoldDB" id="A0A6C0J4B7"/>
<sequence length="312" mass="37222">MASITFEQRIEQNIPLLDQERSFINLKWTIEKNTKDMNFAINNFFDIANTYNCDIFHKLFNTDNTLDVYVNYYSKNIFWDSPIILDETYESATKYLKDYILYNKKIKNINPDKAVDFDLKMHIRECENYDNTYTENNVKQYAIIMLISSFNNIVIKNGLTGIKEFTDKSPVHMNFAMWYATEYSEYFFLMNYEVSRYYYENSIVPREHILKTVFMPVHPHDDFPFPMQDKYNFALWYHSVGGSFENRFSGLHKELCYIIFSNQRNVDTTAETIEQWIMGYCKDIYPEMAKAIAEISFTNRTNTFAGFVRLNC</sequence>
<dbReference type="EMBL" id="MN740313">
    <property type="protein sequence ID" value="QHT99699.1"/>
    <property type="molecule type" value="Genomic_DNA"/>
</dbReference>